<comment type="caution">
    <text evidence="3">The sequence shown here is derived from an EMBL/GenBank/DDBJ whole genome shotgun (WGS) entry which is preliminary data.</text>
</comment>
<protein>
    <recommendedName>
        <fullName evidence="2">PKD domain-containing protein</fullName>
    </recommendedName>
</protein>
<evidence type="ECO:0000259" key="2">
    <source>
        <dbReference type="PROSITE" id="PS50093"/>
    </source>
</evidence>
<dbReference type="SMART" id="SM00089">
    <property type="entry name" value="PKD"/>
    <property type="match status" value="1"/>
</dbReference>
<dbReference type="CDD" id="cd00102">
    <property type="entry name" value="IPT"/>
    <property type="match status" value="1"/>
</dbReference>
<dbReference type="SUPFAM" id="SSF49299">
    <property type="entry name" value="PKD domain"/>
    <property type="match status" value="1"/>
</dbReference>
<proteinExistence type="inferred from homology"/>
<dbReference type="GO" id="GO:0008234">
    <property type="term" value="F:cysteine-type peptidase activity"/>
    <property type="evidence" value="ECO:0007669"/>
    <property type="project" value="InterPro"/>
</dbReference>
<dbReference type="Pfam" id="PF01833">
    <property type="entry name" value="TIG"/>
    <property type="match status" value="1"/>
</dbReference>
<dbReference type="Pfam" id="PF18560">
    <property type="entry name" value="Lectin_like"/>
    <property type="match status" value="1"/>
</dbReference>
<sequence length="1960" mass="209200">MSLDDGRRGIMKKTIMCFNKELPLRFRFKRNLCLEFFFILIFILFWISSVSAIPLEERNGNDSITNRGEQVLMPISLDPAFVKALTDHKGTIPDPQVYGPYNRSTLNIYSNPPLSSVVLDPAFIKALTDHKGTLPDSQVNPIHDVSVYGSNIQSYESQYDLRDQLKVSPVKNQSYWPTCWAHAALASLESTSLPSEDFDFSEKNLVNCANFSLPVPGGGGNDKMAAAYLTRWGGPIDEQTDPYPTGSTWDRNSISSNPVKHVQDVIYFPGRTNGENFDIIKDVLKNFGAVSSSIFWDDSNYNSSSFSYYQPLNQNETVLTDGYRHSMTIIGWDDNYPAQNFTIIPPGNGAWIVKNSEGISWGDQGYLRVSYYDKHFGSSIPLDDSGNLTSATYLGESPSNYQNIYQYDPLGFTVANSISDENNSSYYANIFTASSNCVITGVGFYSVDVNIPYEINIYKNPLNSPINGTLASTYNGTEKYMGYHTVPITPNSNNTFRSGELFSVVIKVYHRSNNADIPIEWPIPNYSERATGGVGQSYFSNDGINWADLNQPIITNSNVCLKAYTSTPLTITSIIPNTGENTGPVTITNLSGTNFVSNTNVFLSRNSLPIINATNISVLSSTTITCTLNITDAEPGAWNATVQNPDGQSDTLENVFAISPYSCRISPHSTYYKNGILYTYPDCPPIISSVSPTTGVNTGSVSITNLSGENFNTSATVNLTRTGQPNITATNVQVVSSSQITCTLPLTGKAAGQWNIIVTNPDGQSGILANGFTVTAANPGNTPFVIDPSAMNTFDGQYLKSRGYGWCDFGGVNNSYYKITLAGTTQYPTEFHLKKSFTTKAQFGILVQASNVRISGVDLSTAPNADQRPVNSITNTYAPLTLAETGAAGIKVTSGFTGVKLVDVNVVGQNVPAVHVDGSNLDIIGTNNPDPYLTTYSGSGINDNWGTTLTGKLNSGYGLGLLQQTTSRSSAVTITGDGGAGVNISGPFSGIELNGKTATLAISGNTIRINGTGTDSGTGSDRNSGISAWGGSRVNVTATDSSITGQEYGIYGQGGAIINVSCPGCTLGPIVSSTAGRPYREQVRSAGKSGIVGGVNGIFLTGTSSAGYGTVSIANTTVQGNTGYGINLSQASGYSITVTNPASVIGALGKFGTTDSSSNQITSGNSVITATGTGPYPVHISLDSIQGPDPFNLKIFNESGSVVYDITNWNLLPTGVTFNSTDRNVWFNSSTLEIYSAEKYAHAESTLTVTGIEPSAGYCGKTTRIENLSGTFNLQATNTSVIITRSGVTIPVTGVSIETAGKITGNLSVPSDAQTGPWQVAVFQDGKVSEGNVTFTLSREVSAPTVTTLQAENVSTRSALLAGNLTGTGGENCLVFFRYGKTQENLSAYTSPVTLNETGNFSTLVTGLDPGTTWYYQASANNSAGAGQGGIVTFRTDSVFTNPVVYTIQPSSGTQGEDIAITNLSGIFNTSAQTTGIYLSRSGTNISASDVTIRSADSITGNFSLPPLVQTGSWQIIVQQDGWLSSENVTFTINPATYTINASASAGGTISPAGVIQVLAGSNQTCSINPGQGYHTSGVFIDNTSAGVLNTYTFANVTSNHTIHAEFAVNGAVNYTINATSSSGGTISPSGLIPVLAGSNLTCTMNPDQGYRISDVFVDNASMGQIATYTFTNISSQHQIRAEYTQTLSSPVVLGVTPSSAPRNSVATLIITGENFYGNEQVDLVRNGTGNLTRIATRSGNNLQVTGLDLTNAQVGSYDIWVTNLTTRMSGWKKDAFSVTTNDQRFYTITTRSDQYGFITPPGPFRVRPGSQATFAMHTIMGADIENVTVDGVPVVLGAHNDYTFKTISADHTLYLHTKFSEKKVHADFTVNQTTGKTPMTAQFTDTSTGSPSQWVWLFGDAKTSTLQNPAHTYNLPGKYSVRLTVRNSRSIDTIEKNRIISVTRGRYTGFETDNNETIE</sequence>
<name>A0A2V2MWQ7_9EURY</name>
<dbReference type="PROSITE" id="PS50093">
    <property type="entry name" value="PKD"/>
    <property type="match status" value="1"/>
</dbReference>
<dbReference type="SMART" id="SM00645">
    <property type="entry name" value="Pept_C1"/>
    <property type="match status" value="1"/>
</dbReference>
<dbReference type="Gene3D" id="3.90.70.10">
    <property type="entry name" value="Cysteine proteinases"/>
    <property type="match status" value="1"/>
</dbReference>
<gene>
    <name evidence="3" type="ORF">DK846_06405</name>
</gene>
<dbReference type="EMBL" id="QGMY01000006">
    <property type="protein sequence ID" value="PWR72594.1"/>
    <property type="molecule type" value="Genomic_DNA"/>
</dbReference>
<evidence type="ECO:0000313" key="4">
    <source>
        <dbReference type="Proteomes" id="UP000245657"/>
    </source>
</evidence>
<dbReference type="InterPro" id="IPR013783">
    <property type="entry name" value="Ig-like_fold"/>
</dbReference>
<keyword evidence="4" id="KW-1185">Reference proteome</keyword>
<dbReference type="CDD" id="cd00146">
    <property type="entry name" value="PKD"/>
    <property type="match status" value="1"/>
</dbReference>
<dbReference type="PANTHER" id="PTHR12411">
    <property type="entry name" value="CYSTEINE PROTEASE FAMILY C1-RELATED"/>
    <property type="match status" value="1"/>
</dbReference>
<dbReference type="InterPro" id="IPR035986">
    <property type="entry name" value="PKD_dom_sf"/>
</dbReference>
<reference evidence="3 4" key="1">
    <citation type="submission" date="2018-05" db="EMBL/GenBank/DDBJ databases">
        <title>Draft genome of Methanospirillum lacunae Ki8-1.</title>
        <authorList>
            <person name="Dueholm M.S."/>
            <person name="Nielsen P.H."/>
            <person name="Bakmann L.F."/>
            <person name="Otzen D.E."/>
        </authorList>
    </citation>
    <scope>NUCLEOTIDE SEQUENCE [LARGE SCALE GENOMIC DNA]</scope>
    <source>
        <strain evidence="3 4">Ki8-1</strain>
    </source>
</reference>
<dbReference type="FunFam" id="2.60.40.10:FF:000270">
    <property type="entry name" value="Cell surface protein"/>
    <property type="match status" value="1"/>
</dbReference>
<accession>A0A2V2MWQ7</accession>
<dbReference type="CDD" id="cd02619">
    <property type="entry name" value="Peptidase_C1"/>
    <property type="match status" value="1"/>
</dbReference>
<dbReference type="InterPro" id="IPR040528">
    <property type="entry name" value="Lectin-like"/>
</dbReference>
<organism evidence="3 4">
    <name type="scientific">Methanospirillum lacunae</name>
    <dbReference type="NCBI Taxonomy" id="668570"/>
    <lineage>
        <taxon>Archaea</taxon>
        <taxon>Methanobacteriati</taxon>
        <taxon>Methanobacteriota</taxon>
        <taxon>Stenosarchaea group</taxon>
        <taxon>Methanomicrobia</taxon>
        <taxon>Methanomicrobiales</taxon>
        <taxon>Methanospirillaceae</taxon>
        <taxon>Methanospirillum</taxon>
    </lineage>
</organism>
<dbReference type="Pfam" id="PF18911">
    <property type="entry name" value="PKD_4"/>
    <property type="match status" value="1"/>
</dbReference>
<dbReference type="InterPro" id="IPR038765">
    <property type="entry name" value="Papain-like_cys_pep_sf"/>
</dbReference>
<dbReference type="InterPro" id="IPR000668">
    <property type="entry name" value="Peptidase_C1A_C"/>
</dbReference>
<dbReference type="SUPFAM" id="SSF81296">
    <property type="entry name" value="E set domains"/>
    <property type="match status" value="1"/>
</dbReference>
<dbReference type="Gene3D" id="2.60.40.10">
    <property type="entry name" value="Immunoglobulins"/>
    <property type="match status" value="3"/>
</dbReference>
<evidence type="ECO:0000313" key="3">
    <source>
        <dbReference type="EMBL" id="PWR72594.1"/>
    </source>
</evidence>
<evidence type="ECO:0000256" key="1">
    <source>
        <dbReference type="ARBA" id="ARBA00008455"/>
    </source>
</evidence>
<dbReference type="InterPro" id="IPR014756">
    <property type="entry name" value="Ig_E-set"/>
</dbReference>
<dbReference type="SUPFAM" id="SSF54001">
    <property type="entry name" value="Cysteine proteinases"/>
    <property type="match status" value="1"/>
</dbReference>
<comment type="similarity">
    <text evidence="1">Belongs to the peptidase C1 family.</text>
</comment>
<dbReference type="Proteomes" id="UP000245657">
    <property type="component" value="Unassembled WGS sequence"/>
</dbReference>
<dbReference type="GO" id="GO:0006508">
    <property type="term" value="P:proteolysis"/>
    <property type="evidence" value="ECO:0007669"/>
    <property type="project" value="InterPro"/>
</dbReference>
<dbReference type="InterPro" id="IPR002909">
    <property type="entry name" value="IPT_dom"/>
</dbReference>
<dbReference type="InterPro" id="IPR000601">
    <property type="entry name" value="PKD_dom"/>
</dbReference>
<dbReference type="InterPro" id="IPR013128">
    <property type="entry name" value="Peptidase_C1A"/>
</dbReference>
<dbReference type="InterPro" id="IPR022409">
    <property type="entry name" value="PKD/Chitinase_dom"/>
</dbReference>
<feature type="domain" description="PKD" evidence="2">
    <location>
        <begin position="1865"/>
        <end position="1948"/>
    </location>
</feature>
<dbReference type="Pfam" id="PF00112">
    <property type="entry name" value="Peptidase_C1"/>
    <property type="match status" value="1"/>
</dbReference>